<feature type="compositionally biased region" description="Low complexity" evidence="1">
    <location>
        <begin position="469"/>
        <end position="478"/>
    </location>
</feature>
<reference evidence="2" key="2">
    <citation type="journal article" date="2022" name="Elife">
        <title>Obligate sexual reproduction of a homothallic fungus closely related to the Cryptococcus pathogenic species complex.</title>
        <authorList>
            <person name="Passer A.R."/>
            <person name="Clancey S.A."/>
            <person name="Shea T."/>
            <person name="David-Palma M."/>
            <person name="Averette A.F."/>
            <person name="Boekhout T."/>
            <person name="Porcel B.M."/>
            <person name="Nowrousian M."/>
            <person name="Cuomo C.A."/>
            <person name="Sun S."/>
            <person name="Heitman J."/>
            <person name="Coelho M.A."/>
        </authorList>
    </citation>
    <scope>NUCLEOTIDE SEQUENCE</scope>
    <source>
        <strain evidence="2">CBS 7841</strain>
    </source>
</reference>
<evidence type="ECO:0000256" key="1">
    <source>
        <dbReference type="SAM" id="MobiDB-lite"/>
    </source>
</evidence>
<feature type="compositionally biased region" description="Low complexity" evidence="1">
    <location>
        <begin position="318"/>
        <end position="334"/>
    </location>
</feature>
<feature type="compositionally biased region" description="Polar residues" evidence="1">
    <location>
        <begin position="174"/>
        <end position="183"/>
    </location>
</feature>
<feature type="compositionally biased region" description="Basic and acidic residues" evidence="1">
    <location>
        <begin position="137"/>
        <end position="149"/>
    </location>
</feature>
<dbReference type="Proteomes" id="UP000094043">
    <property type="component" value="Chromosome 3"/>
</dbReference>
<protein>
    <submittedName>
        <fullName evidence="2">Uncharacterized protein</fullName>
    </submittedName>
</protein>
<dbReference type="AlphaFoldDB" id="A0AAJ8JS69"/>
<gene>
    <name evidence="2" type="ORF">L203_102557</name>
</gene>
<dbReference type="GO" id="GO:0016538">
    <property type="term" value="F:cyclin-dependent protein serine/threonine kinase regulator activity"/>
    <property type="evidence" value="ECO:0007669"/>
    <property type="project" value="TreeGrafter"/>
</dbReference>
<proteinExistence type="predicted"/>
<feature type="region of interest" description="Disordered" evidence="1">
    <location>
        <begin position="425"/>
        <end position="504"/>
    </location>
</feature>
<feature type="compositionally biased region" description="Polar residues" evidence="1">
    <location>
        <begin position="280"/>
        <end position="317"/>
    </location>
</feature>
<dbReference type="Gene3D" id="1.10.472.10">
    <property type="entry name" value="Cyclin-like"/>
    <property type="match status" value="2"/>
</dbReference>
<sequence>MQLPWAFFECHTDILVELLAHMLELLIRHNDQVVLTQDALTRFHSRAAPAISVNDYLARIVKYTNCETAELNALERELLKVTEWDLCCRAETLQKYYTSLIRSHGGYTQAPAPPESSFLSSVNDTYPQTEVSTEENQIERAQTDRKAKEDEDLVIESSPSCSPSFGIHDRKLSNIVQTETSSIPEDASPSLRNRSCHRRQSSHMDIDSPTQSHHHLSNTSLLVGDSPHSGASSSVPSSSRSRSRESKIARKLGKGIVASGVKHMPRSSLENDSVPAASRATRNVDCQGQDDTTMVPSSVQGPELISSHSTPQSQTPAPLSQDSSLSQPLSQSHHPSTHPHIQGHSHTPHTHKFFKQLSGSFHGIFARRKSMQEIDSEAENGHFDMTQGHKQDRLLVGESIVADPGEGRRGTKGGKPESVIPLKLAGIKPPRPQSHHFDKSSRKSYSSFSPVIDSTPTAMPLSPHSRPAVVTSTTSGPNTPSPPKPVTPRVRMRDETSLEDLHQN</sequence>
<dbReference type="KEGG" id="cdep:91086769"/>
<name>A0AAJ8JS69_9TREE</name>
<keyword evidence="3" id="KW-1185">Reference proteome</keyword>
<dbReference type="GO" id="GO:0019901">
    <property type="term" value="F:protein kinase binding"/>
    <property type="evidence" value="ECO:0007669"/>
    <property type="project" value="InterPro"/>
</dbReference>
<dbReference type="GO" id="GO:0005634">
    <property type="term" value="C:nucleus"/>
    <property type="evidence" value="ECO:0007669"/>
    <property type="project" value="TreeGrafter"/>
</dbReference>
<dbReference type="PANTHER" id="PTHR15615">
    <property type="match status" value="1"/>
</dbReference>
<feature type="region of interest" description="Disordered" evidence="1">
    <location>
        <begin position="111"/>
        <end position="350"/>
    </location>
</feature>
<feature type="compositionally biased region" description="Basic residues" evidence="1">
    <location>
        <begin position="335"/>
        <end position="350"/>
    </location>
</feature>
<feature type="compositionally biased region" description="Low complexity" evidence="1">
    <location>
        <begin position="226"/>
        <end position="240"/>
    </location>
</feature>
<evidence type="ECO:0000313" key="3">
    <source>
        <dbReference type="Proteomes" id="UP000094043"/>
    </source>
</evidence>
<dbReference type="GO" id="GO:0000307">
    <property type="term" value="C:cyclin-dependent protein kinase holoenzyme complex"/>
    <property type="evidence" value="ECO:0007669"/>
    <property type="project" value="TreeGrafter"/>
</dbReference>
<dbReference type="EMBL" id="CP143786">
    <property type="protein sequence ID" value="WVN87379.1"/>
    <property type="molecule type" value="Genomic_DNA"/>
</dbReference>
<organism evidence="2 3">
    <name type="scientific">Cryptococcus depauperatus CBS 7841</name>
    <dbReference type="NCBI Taxonomy" id="1295531"/>
    <lineage>
        <taxon>Eukaryota</taxon>
        <taxon>Fungi</taxon>
        <taxon>Dikarya</taxon>
        <taxon>Basidiomycota</taxon>
        <taxon>Agaricomycotina</taxon>
        <taxon>Tremellomycetes</taxon>
        <taxon>Tremellales</taxon>
        <taxon>Cryptococcaceae</taxon>
        <taxon>Cryptococcus</taxon>
    </lineage>
</organism>
<reference evidence="2" key="1">
    <citation type="submission" date="2016-06" db="EMBL/GenBank/DDBJ databases">
        <authorList>
            <person name="Cuomo C."/>
            <person name="Litvintseva A."/>
            <person name="Heitman J."/>
            <person name="Chen Y."/>
            <person name="Sun S."/>
            <person name="Springer D."/>
            <person name="Dromer F."/>
            <person name="Young S."/>
            <person name="Zeng Q."/>
            <person name="Chapman S."/>
            <person name="Gujja S."/>
            <person name="Saif S."/>
            <person name="Birren B."/>
        </authorList>
    </citation>
    <scope>NUCLEOTIDE SEQUENCE</scope>
    <source>
        <strain evidence="2">CBS 7841</strain>
    </source>
</reference>
<evidence type="ECO:0000313" key="2">
    <source>
        <dbReference type="EMBL" id="WVN87379.1"/>
    </source>
</evidence>
<feature type="compositionally biased region" description="Basic and acidic residues" evidence="1">
    <location>
        <begin position="491"/>
        <end position="504"/>
    </location>
</feature>
<dbReference type="RefSeq" id="XP_066068079.1">
    <property type="nucleotide sequence ID" value="XM_066211982.1"/>
</dbReference>
<dbReference type="InterPro" id="IPR013922">
    <property type="entry name" value="Cyclin_PHO80-like"/>
</dbReference>
<dbReference type="PANTHER" id="PTHR15615:SF117">
    <property type="entry name" value="PHO85 CYCLIN PHO80"/>
    <property type="match status" value="1"/>
</dbReference>
<feature type="compositionally biased region" description="Polar residues" evidence="1">
    <location>
        <begin position="117"/>
        <end position="135"/>
    </location>
</feature>
<reference evidence="2" key="3">
    <citation type="submission" date="2024-01" db="EMBL/GenBank/DDBJ databases">
        <authorList>
            <person name="Coelho M.A."/>
            <person name="David-Palma M."/>
            <person name="Shea T."/>
            <person name="Sun S."/>
            <person name="Cuomo C.A."/>
            <person name="Heitman J."/>
        </authorList>
    </citation>
    <scope>NUCLEOTIDE SEQUENCE</scope>
    <source>
        <strain evidence="2">CBS 7841</strain>
    </source>
</reference>
<dbReference type="GeneID" id="91086769"/>
<accession>A0AAJ8JS69</accession>